<gene>
    <name evidence="2" type="ORF">LCGC14_1435730</name>
</gene>
<sequence>MDILNELGVDENRLTEIVKIHDESIRWMYENKKEIQELYAGKFIAIYNNEVIANHVNKTILFNKLKEKYSPQEVEEIFIDFINPKGYILIL</sequence>
<name>A0A0F8VE04_9ZZZZ</name>
<evidence type="ECO:0000313" key="2">
    <source>
        <dbReference type="EMBL" id="KKK42597.1"/>
    </source>
</evidence>
<organism evidence="2">
    <name type="scientific">marine sediment metagenome</name>
    <dbReference type="NCBI Taxonomy" id="412755"/>
    <lineage>
        <taxon>unclassified sequences</taxon>
        <taxon>metagenomes</taxon>
        <taxon>ecological metagenomes</taxon>
    </lineage>
</organism>
<comment type="caution">
    <text evidence="2">The sequence shown here is derived from an EMBL/GenBank/DDBJ whole genome shotgun (WGS) entry which is preliminary data.</text>
</comment>
<dbReference type="AlphaFoldDB" id="A0A0F8VE04"/>
<protein>
    <recommendedName>
        <fullName evidence="1">DUF5678 domain-containing protein</fullName>
    </recommendedName>
</protein>
<dbReference type="Pfam" id="PF18929">
    <property type="entry name" value="DUF5678"/>
    <property type="match status" value="1"/>
</dbReference>
<proteinExistence type="predicted"/>
<feature type="domain" description="DUF5678" evidence="1">
    <location>
        <begin position="34"/>
        <end position="70"/>
    </location>
</feature>
<dbReference type="InterPro" id="IPR043734">
    <property type="entry name" value="DUF5678"/>
</dbReference>
<dbReference type="EMBL" id="LAZR01070319">
    <property type="protein sequence ID" value="KKK42597.1"/>
    <property type="molecule type" value="Genomic_DNA"/>
</dbReference>
<reference evidence="2" key="1">
    <citation type="journal article" date="2015" name="Nature">
        <title>Complex archaea that bridge the gap between prokaryotes and eukaryotes.</title>
        <authorList>
            <person name="Spang A."/>
            <person name="Saw J.H."/>
            <person name="Jorgensen S.L."/>
            <person name="Zaremba-Niedzwiedzka K."/>
            <person name="Martijn J."/>
            <person name="Lind A.E."/>
            <person name="van Eijk R."/>
            <person name="Schleper C."/>
            <person name="Guy L."/>
            <person name="Ettema T.J."/>
        </authorList>
    </citation>
    <scope>NUCLEOTIDE SEQUENCE</scope>
</reference>
<accession>A0A0F8VE04</accession>
<evidence type="ECO:0000259" key="1">
    <source>
        <dbReference type="Pfam" id="PF18929"/>
    </source>
</evidence>